<evidence type="ECO:0000313" key="2">
    <source>
        <dbReference type="Proteomes" id="UP000016924"/>
    </source>
</evidence>
<sequence>MERSEQEWAGLYQKVKNLVPVEIGEEAWYLIIAATLATSPATSLLASFYTHLTTNDPSFSSEKSKRRLSLRLRDVLFKLISLVGGPQVLCVLMPLAKAEGDVESKSRSSTLNDKWRAEKMSVQTIYDRGVETINRVYGVTLLPKIFDSWGSHKEDMKFNEIFVFYGLYLSDFEVMTPLETEAVVYSAISCLGLGGPGNWHLRGMGRLLGARGKDDESEKIRRVKGQLMNLRQAVMSVVEFVGEEFVSRAKLEKWANVENMVREFGGWGDDE</sequence>
<keyword evidence="2" id="KW-1185">Reference proteome</keyword>
<dbReference type="AlphaFoldDB" id="R7YGN9"/>
<protein>
    <submittedName>
        <fullName evidence="1">Uncharacterized protein</fullName>
    </submittedName>
</protein>
<name>R7YGN9_CONA1</name>
<evidence type="ECO:0000313" key="1">
    <source>
        <dbReference type="EMBL" id="EON61055.1"/>
    </source>
</evidence>
<dbReference type="GeneID" id="19897577"/>
<dbReference type="EMBL" id="JH767554">
    <property type="protein sequence ID" value="EON61055.1"/>
    <property type="molecule type" value="Genomic_DNA"/>
</dbReference>
<organism evidence="1 2">
    <name type="scientific">Coniosporium apollinis (strain CBS 100218)</name>
    <name type="common">Rock-inhabiting black yeast</name>
    <dbReference type="NCBI Taxonomy" id="1168221"/>
    <lineage>
        <taxon>Eukaryota</taxon>
        <taxon>Fungi</taxon>
        <taxon>Dikarya</taxon>
        <taxon>Ascomycota</taxon>
        <taxon>Pezizomycotina</taxon>
        <taxon>Dothideomycetes</taxon>
        <taxon>Dothideomycetes incertae sedis</taxon>
        <taxon>Coniosporium</taxon>
    </lineage>
</organism>
<dbReference type="OMA" id="ANHARGM"/>
<dbReference type="OrthoDB" id="5537330at2759"/>
<dbReference type="PANTHER" id="PTHR28180:SF5">
    <property type="entry name" value="DNA POLYMERASE ALPHA SUBUNIT B"/>
    <property type="match status" value="1"/>
</dbReference>
<dbReference type="RefSeq" id="XP_007776372.1">
    <property type="nucleotide sequence ID" value="XM_007778182.1"/>
</dbReference>
<reference evidence="2" key="1">
    <citation type="submission" date="2012-06" db="EMBL/GenBank/DDBJ databases">
        <title>The genome sequence of Coniosporium apollinis CBS 100218.</title>
        <authorList>
            <consortium name="The Broad Institute Genome Sequencing Platform"/>
            <person name="Cuomo C."/>
            <person name="Gorbushina A."/>
            <person name="Noack S."/>
            <person name="Walker B."/>
            <person name="Young S.K."/>
            <person name="Zeng Q."/>
            <person name="Gargeya S."/>
            <person name="Fitzgerald M."/>
            <person name="Haas B."/>
            <person name="Abouelleil A."/>
            <person name="Alvarado L."/>
            <person name="Arachchi H.M."/>
            <person name="Berlin A.M."/>
            <person name="Chapman S.B."/>
            <person name="Goldberg J."/>
            <person name="Griggs A."/>
            <person name="Gujja S."/>
            <person name="Hansen M."/>
            <person name="Howarth C."/>
            <person name="Imamovic A."/>
            <person name="Larimer J."/>
            <person name="McCowan C."/>
            <person name="Montmayeur A."/>
            <person name="Murphy C."/>
            <person name="Neiman D."/>
            <person name="Pearson M."/>
            <person name="Priest M."/>
            <person name="Roberts A."/>
            <person name="Saif S."/>
            <person name="Shea T."/>
            <person name="Sisk P."/>
            <person name="Sykes S."/>
            <person name="Wortman J."/>
            <person name="Nusbaum C."/>
            <person name="Birren B."/>
        </authorList>
    </citation>
    <scope>NUCLEOTIDE SEQUENCE [LARGE SCALE GENOMIC DNA]</scope>
    <source>
        <strain evidence="2">CBS 100218</strain>
    </source>
</reference>
<accession>R7YGN9</accession>
<dbReference type="InterPro" id="IPR052999">
    <property type="entry name" value="PTS1_Protein"/>
</dbReference>
<dbReference type="PANTHER" id="PTHR28180">
    <property type="entry name" value="CONSERVED MITOCHONDRIAL PROTEIN-RELATED"/>
    <property type="match status" value="1"/>
</dbReference>
<proteinExistence type="predicted"/>
<gene>
    <name evidence="1" type="ORF">W97_00266</name>
</gene>
<dbReference type="eggNOG" id="ENOG502SQG0">
    <property type="taxonomic scope" value="Eukaryota"/>
</dbReference>
<dbReference type="HOGENOM" id="CLU_065389_2_0_1"/>
<dbReference type="Proteomes" id="UP000016924">
    <property type="component" value="Unassembled WGS sequence"/>
</dbReference>